<dbReference type="Proteomes" id="UP001162992">
    <property type="component" value="Chromosome 10"/>
</dbReference>
<reference evidence="2" key="1">
    <citation type="journal article" date="2024" name="Proc. Natl. Acad. Sci. U.S.A.">
        <title>Extraordinary preservation of gene collinearity over three hundred million years revealed in homosporous lycophytes.</title>
        <authorList>
            <person name="Li C."/>
            <person name="Wickell D."/>
            <person name="Kuo L.Y."/>
            <person name="Chen X."/>
            <person name="Nie B."/>
            <person name="Liao X."/>
            <person name="Peng D."/>
            <person name="Ji J."/>
            <person name="Jenkins J."/>
            <person name="Williams M."/>
            <person name="Shu S."/>
            <person name="Plott C."/>
            <person name="Barry K."/>
            <person name="Rajasekar S."/>
            <person name="Grimwood J."/>
            <person name="Han X."/>
            <person name="Sun S."/>
            <person name="Hou Z."/>
            <person name="He W."/>
            <person name="Dai G."/>
            <person name="Sun C."/>
            <person name="Schmutz J."/>
            <person name="Leebens-Mack J.H."/>
            <person name="Li F.W."/>
            <person name="Wang L."/>
        </authorList>
    </citation>
    <scope>NUCLEOTIDE SEQUENCE [LARGE SCALE GENOMIC DNA]</scope>
    <source>
        <strain evidence="2">cv. PW_Plant_1</strain>
    </source>
</reference>
<keyword evidence="2" id="KW-1185">Reference proteome</keyword>
<evidence type="ECO:0000313" key="1">
    <source>
        <dbReference type="EMBL" id="KAJ7542538.1"/>
    </source>
</evidence>
<organism evidence="1 2">
    <name type="scientific">Diphasiastrum complanatum</name>
    <name type="common">Issler's clubmoss</name>
    <name type="synonym">Lycopodium complanatum</name>
    <dbReference type="NCBI Taxonomy" id="34168"/>
    <lineage>
        <taxon>Eukaryota</taxon>
        <taxon>Viridiplantae</taxon>
        <taxon>Streptophyta</taxon>
        <taxon>Embryophyta</taxon>
        <taxon>Tracheophyta</taxon>
        <taxon>Lycopodiopsida</taxon>
        <taxon>Lycopodiales</taxon>
        <taxon>Lycopodiaceae</taxon>
        <taxon>Lycopodioideae</taxon>
        <taxon>Diphasiastrum</taxon>
    </lineage>
</organism>
<sequence>MANHAHVEVISEDGKEETPDQAASGGMDQSRAEDQVELHEIGQKDTSVEQSKTNSKTEEQDCKNSSQSVSYWKLFAFADALDYVLILIGTLGACAHGAAIPVFFIFFGRLIDEFGANYNNPRKMAEGVAKYATYFVYLGLVVMVAAWLEVACWTQTGERQSARMRVRYLQAMLRQDIGFFDTDTTSGDIVLGISSDTALVQEAIGPKAGNYLHYMARFLAGFAVGFSSVWQLTLLTLAVVPAIAFAGGVYANTMIGLTNQNQKAYAKAGEIAEEKISQIRVVQSFVGEERAVYSYTKALQTTLKVGNKGGLVKGLGVGTTYGLTVGAWALLLWYAGVLVRRGMTNGGQAFTTILNVIISGLSLGNAAPNLAAFGKGKAAGYTIFEMIERESTIDSTSLEGTTLPQVEGHIVLQDVSFSYPSRPDVLIFKDLCLSIPAGKTVAIVGRSGSGKSTIISLIERFYDPQAGTLLLDGHDIKSLQLTWLRSNIGLVSQEPALFATTIFENILFGKEDASMDEIKAAATISDAHSFIEQLPSKYQTQVGEKGVQLSGGQKQRIAIARAMVKRPAILLLDEATSALDTGSEHAVQEALDRIMVERTTVVVAHRLSTIQNAELIAVVQSGKVIEIGTHEELIAKGENGAYNSLIKIQAAGKEKIQDGPSIFNQSRNSRGSSLSQRTFSFHLSVLSDAETQSIHPELEQYHENTQFSMPSFKRLLRLNKSEWRFGLLGGMGAILAGAETPFFAFGITQALVTFYDPNVSYQKREITKISLVFSGATVATVLFFVLQHYFFGIMGERLTMRVRRMMFTAILRNEIGWFDREENNSSLVASRLSYDATMVKAAVSDRLSTLMQNLSLIITGFVLSFVLQWRLTIIILALFPLMISAHIAEHLFLKGFGANLSKAYARATRVAGEAVSNIRTVAAFCAEKKVLDLFSRELKEPIKNSFFQGQLAGLGYGISQFFLYSSYGLALWYASTLIKKGETSFGHVIKSFILLIFTAFGVAETLALAPDIIKGSQAVGSVFEILDRHTEIQPDDSEAEEISQVKGDIEFKHINFRYPSRPDVVIFSDLSFRLRAGRSMALVGASGSGKSSIIALIARFYDPISGKVIVDGTDIRKFNLRSLRQHIGLVQQEPALFATTIYENIGYGKPAATESEITQAAKAANAHSFISALPTGYQTEVGERGIQLSGGQKQRIAIARAILKDPSILLLDEATSALDAQSEKIVQDALERLMKRRTTVLVAHRLSTVRNANIIAVLKDGQIIEQGSHEELIGRANSAYADLINLQKYQ</sequence>
<evidence type="ECO:0000313" key="2">
    <source>
        <dbReference type="Proteomes" id="UP001162992"/>
    </source>
</evidence>
<dbReference type="EMBL" id="CM055101">
    <property type="protein sequence ID" value="KAJ7542538.1"/>
    <property type="molecule type" value="Genomic_DNA"/>
</dbReference>
<accession>A0ACC2CKL3</accession>
<comment type="caution">
    <text evidence="1">The sequence shown here is derived from an EMBL/GenBank/DDBJ whole genome shotgun (WGS) entry which is preliminary data.</text>
</comment>
<protein>
    <submittedName>
        <fullName evidence="1">Uncharacterized protein</fullName>
    </submittedName>
</protein>
<name>A0ACC2CKL3_DIPCM</name>
<proteinExistence type="predicted"/>
<gene>
    <name evidence="1" type="ORF">O6H91_10G110600</name>
</gene>